<feature type="domain" description="Transcriptional repressor PaaX-like N-terminal" evidence="1">
    <location>
        <begin position="20"/>
        <end position="80"/>
    </location>
</feature>
<name>A0A5N0UVT8_9PSEU</name>
<evidence type="ECO:0000313" key="5">
    <source>
        <dbReference type="Proteomes" id="UP000319769"/>
    </source>
</evidence>
<keyword evidence="5" id="KW-1185">Reference proteome</keyword>
<gene>
    <name evidence="4" type="ORF">FPZ12_026975</name>
</gene>
<dbReference type="PANTHER" id="PTHR30319:SF1">
    <property type="entry name" value="TRANSCRIPTIONAL REPRESSOR PAAX"/>
    <property type="match status" value="1"/>
</dbReference>
<dbReference type="PIRSF" id="PIRSF020623">
    <property type="entry name" value="PaaX"/>
    <property type="match status" value="1"/>
</dbReference>
<dbReference type="PANTHER" id="PTHR30319">
    <property type="entry name" value="PHENYLACETIC ACID REGULATOR-RELATED TRANSCRIPTIONAL REPRESSOR"/>
    <property type="match status" value="1"/>
</dbReference>
<dbReference type="Pfam" id="PF20803">
    <property type="entry name" value="PaaX_M"/>
    <property type="match status" value="1"/>
</dbReference>
<feature type="domain" description="Transcriptional repressor PaaX-like central Cas2-like" evidence="3">
    <location>
        <begin position="105"/>
        <end position="168"/>
    </location>
</feature>
<sequence>MGVPDVSMPRLRKGPEPQRLLTGLLGDYWFWRDEHIPSKVLVRLLAEFGITEESARAALRRLAARKLVTASREGRTTAYGIPQRTAEVIVDRSYRMLAFGESAPDWDGRWTVVAFSVPEGARGARSSLRTRLRVLRFGPLYDGVWVSPHDQVKPVLDVLEELGVRGSVLRAEEAPGGPEDGLLLRAFDIEALAGEYRSFLQRHRKLADRAARGRVGPAEALVVRATIGAEWRRFPDLDPDLPAALLPPGWPRPEARELFLRIYDTLGPLGEHHFRTILREGAPELADLAAHHTFATIERLYREGRHAHGDTDFERAARERQAAELGERK</sequence>
<dbReference type="EMBL" id="VMNW02000047">
    <property type="protein sequence ID" value="KAA9156684.1"/>
    <property type="molecule type" value="Genomic_DNA"/>
</dbReference>
<protein>
    <submittedName>
        <fullName evidence="4">PaaX family transcriptional regulator</fullName>
    </submittedName>
</protein>
<dbReference type="AlphaFoldDB" id="A0A5N0UVT8"/>
<evidence type="ECO:0000259" key="1">
    <source>
        <dbReference type="Pfam" id="PF07848"/>
    </source>
</evidence>
<organism evidence="4 5">
    <name type="scientific">Amycolatopsis acidicola</name>
    <dbReference type="NCBI Taxonomy" id="2596893"/>
    <lineage>
        <taxon>Bacteria</taxon>
        <taxon>Bacillati</taxon>
        <taxon>Actinomycetota</taxon>
        <taxon>Actinomycetes</taxon>
        <taxon>Pseudonocardiales</taxon>
        <taxon>Pseudonocardiaceae</taxon>
        <taxon>Amycolatopsis</taxon>
    </lineage>
</organism>
<evidence type="ECO:0000259" key="2">
    <source>
        <dbReference type="Pfam" id="PF08223"/>
    </source>
</evidence>
<proteinExistence type="predicted"/>
<dbReference type="Gene3D" id="1.20.58.1460">
    <property type="match status" value="1"/>
</dbReference>
<dbReference type="Gene3D" id="1.10.10.10">
    <property type="entry name" value="Winged helix-like DNA-binding domain superfamily/Winged helix DNA-binding domain"/>
    <property type="match status" value="1"/>
</dbReference>
<dbReference type="Pfam" id="PF08223">
    <property type="entry name" value="PaaX_C"/>
    <property type="match status" value="1"/>
</dbReference>
<dbReference type="GO" id="GO:0006351">
    <property type="term" value="P:DNA-templated transcription"/>
    <property type="evidence" value="ECO:0007669"/>
    <property type="project" value="InterPro"/>
</dbReference>
<dbReference type="Gene3D" id="3.30.70.2650">
    <property type="match status" value="1"/>
</dbReference>
<comment type="caution">
    <text evidence="4">The sequence shown here is derived from an EMBL/GenBank/DDBJ whole genome shotgun (WGS) entry which is preliminary data.</text>
</comment>
<dbReference type="OrthoDB" id="2270427at2"/>
<evidence type="ECO:0000259" key="3">
    <source>
        <dbReference type="Pfam" id="PF20803"/>
    </source>
</evidence>
<dbReference type="InterPro" id="IPR048846">
    <property type="entry name" value="PaaX-like_central"/>
</dbReference>
<reference evidence="4" key="1">
    <citation type="submission" date="2019-09" db="EMBL/GenBank/DDBJ databases">
        <authorList>
            <person name="Teo W.F.A."/>
            <person name="Duangmal K."/>
        </authorList>
    </citation>
    <scope>NUCLEOTIDE SEQUENCE [LARGE SCALE GENOMIC DNA]</scope>
    <source>
        <strain evidence="4">K81G1</strain>
    </source>
</reference>
<evidence type="ECO:0000313" key="4">
    <source>
        <dbReference type="EMBL" id="KAA9156684.1"/>
    </source>
</evidence>
<dbReference type="InterPro" id="IPR013225">
    <property type="entry name" value="PaaX_C"/>
</dbReference>
<dbReference type="RefSeq" id="WP_144757692.1">
    <property type="nucleotide sequence ID" value="NZ_VMNW02000047.1"/>
</dbReference>
<dbReference type="Pfam" id="PF07848">
    <property type="entry name" value="PaaX"/>
    <property type="match status" value="1"/>
</dbReference>
<feature type="domain" description="Transcriptional repressor PaaX-like C-terminal" evidence="2">
    <location>
        <begin position="187"/>
        <end position="275"/>
    </location>
</feature>
<dbReference type="Proteomes" id="UP000319769">
    <property type="component" value="Unassembled WGS sequence"/>
</dbReference>
<dbReference type="InterPro" id="IPR011965">
    <property type="entry name" value="PaaX_trns_reg"/>
</dbReference>
<dbReference type="InterPro" id="IPR036388">
    <property type="entry name" value="WH-like_DNA-bd_sf"/>
</dbReference>
<dbReference type="InterPro" id="IPR012906">
    <property type="entry name" value="PaaX-like_N"/>
</dbReference>
<accession>A0A5N0UVT8</accession>